<name>A0ABN2RBT5_9ACTN</name>
<keyword evidence="2" id="KW-1185">Reference proteome</keyword>
<accession>A0ABN2RBT5</accession>
<comment type="caution">
    <text evidence="1">The sequence shown here is derived from an EMBL/GenBank/DDBJ whole genome shotgun (WGS) entry which is preliminary data.</text>
</comment>
<gene>
    <name evidence="1" type="ORF">GCM10009838_25460</name>
</gene>
<proteinExistence type="predicted"/>
<protein>
    <submittedName>
        <fullName evidence="1">Uncharacterized protein</fullName>
    </submittedName>
</protein>
<organism evidence="1 2">
    <name type="scientific">Catenulispora subtropica</name>
    <dbReference type="NCBI Taxonomy" id="450798"/>
    <lineage>
        <taxon>Bacteria</taxon>
        <taxon>Bacillati</taxon>
        <taxon>Actinomycetota</taxon>
        <taxon>Actinomycetes</taxon>
        <taxon>Catenulisporales</taxon>
        <taxon>Catenulisporaceae</taxon>
        <taxon>Catenulispora</taxon>
    </lineage>
</organism>
<evidence type="ECO:0000313" key="1">
    <source>
        <dbReference type="EMBL" id="GAA1966596.1"/>
    </source>
</evidence>
<evidence type="ECO:0000313" key="2">
    <source>
        <dbReference type="Proteomes" id="UP001499854"/>
    </source>
</evidence>
<dbReference type="Proteomes" id="UP001499854">
    <property type="component" value="Unassembled WGS sequence"/>
</dbReference>
<sequence length="151" mass="15755">MSATEYNPHADRAAGLAYTASGLAAATEHVHTIARLLHEGINSLRDDLAGEAPTVTADGREPGFFRVHLGAGTAMDPADRGNLHIRMAAVAAGGPEPGPDRLAAEAEHRLAGIIADLWSAAGAHGVDVGKVISDSMKLLHERLRDDAPDEQ</sequence>
<reference evidence="1 2" key="1">
    <citation type="journal article" date="2019" name="Int. J. Syst. Evol. Microbiol.">
        <title>The Global Catalogue of Microorganisms (GCM) 10K type strain sequencing project: providing services to taxonomists for standard genome sequencing and annotation.</title>
        <authorList>
            <consortium name="The Broad Institute Genomics Platform"/>
            <consortium name="The Broad Institute Genome Sequencing Center for Infectious Disease"/>
            <person name="Wu L."/>
            <person name="Ma J."/>
        </authorList>
    </citation>
    <scope>NUCLEOTIDE SEQUENCE [LARGE SCALE GENOMIC DNA]</scope>
    <source>
        <strain evidence="1 2">JCM 16013</strain>
    </source>
</reference>
<dbReference type="RefSeq" id="WP_344657172.1">
    <property type="nucleotide sequence ID" value="NZ_BAAAQM010000011.1"/>
</dbReference>
<dbReference type="EMBL" id="BAAAQM010000011">
    <property type="protein sequence ID" value="GAA1966596.1"/>
    <property type="molecule type" value="Genomic_DNA"/>
</dbReference>